<keyword evidence="2" id="KW-1185">Reference proteome</keyword>
<sequence>MGRLLAAMELEELADEIEYLTEQLSEVQRHYERVCAERNSALPY</sequence>
<comment type="caution">
    <text evidence="1">The sequence shown here is derived from an EMBL/GenBank/DDBJ whole genome shotgun (WGS) entry which is preliminary data.</text>
</comment>
<dbReference type="Proteomes" id="UP000023435">
    <property type="component" value="Unassembled WGS sequence"/>
</dbReference>
<organism evidence="1 2">
    <name type="scientific">Lysobacter capsici AZ78</name>
    <dbReference type="NCBI Taxonomy" id="1444315"/>
    <lineage>
        <taxon>Bacteria</taxon>
        <taxon>Pseudomonadati</taxon>
        <taxon>Pseudomonadota</taxon>
        <taxon>Gammaproteobacteria</taxon>
        <taxon>Lysobacterales</taxon>
        <taxon>Lysobacteraceae</taxon>
        <taxon>Lysobacter</taxon>
    </lineage>
</organism>
<dbReference type="EMBL" id="JAJA02000001">
    <property type="protein sequence ID" value="KWS05685.1"/>
    <property type="molecule type" value="Genomic_DNA"/>
</dbReference>
<proteinExistence type="predicted"/>
<dbReference type="AlphaFoldDB" id="A0A108UAR8"/>
<name>A0A108UAR8_9GAMM</name>
<gene>
    <name evidence="1" type="ORF">AZ78_3237</name>
</gene>
<evidence type="ECO:0000313" key="2">
    <source>
        <dbReference type="Proteomes" id="UP000023435"/>
    </source>
</evidence>
<evidence type="ECO:0000313" key="1">
    <source>
        <dbReference type="EMBL" id="KWS05685.1"/>
    </source>
</evidence>
<reference evidence="1 2" key="1">
    <citation type="journal article" date="2014" name="Genome Announc.">
        <title>Draft Genome Sequence of Lysobacter capsici AZ78, a Bacterium Antagonistic to Plant-Pathogenic Oomycetes.</title>
        <authorList>
            <person name="Puopolo G."/>
            <person name="Sonego P."/>
            <person name="Engelen K."/>
            <person name="Pertot I."/>
        </authorList>
    </citation>
    <scope>NUCLEOTIDE SEQUENCE [LARGE SCALE GENOMIC DNA]</scope>
    <source>
        <strain evidence="1 2">AZ78</strain>
    </source>
</reference>
<protein>
    <submittedName>
        <fullName evidence="1">Uncharacterized protein</fullName>
    </submittedName>
</protein>
<accession>A0A108UAR8</accession>